<comment type="caution">
    <text evidence="1">The sequence shown here is derived from an EMBL/GenBank/DDBJ whole genome shotgun (WGS) entry which is preliminary data.</text>
</comment>
<name>A0A3E3E424_9FIRM</name>
<reference evidence="1 2" key="1">
    <citation type="submission" date="2018-08" db="EMBL/GenBank/DDBJ databases">
        <title>A genome reference for cultivated species of the human gut microbiota.</title>
        <authorList>
            <person name="Zou Y."/>
            <person name="Xue W."/>
            <person name="Luo G."/>
        </authorList>
    </citation>
    <scope>NUCLEOTIDE SEQUENCE [LARGE SCALE GENOMIC DNA]</scope>
    <source>
        <strain evidence="1 2">TF08-11</strain>
    </source>
</reference>
<dbReference type="AlphaFoldDB" id="A0A3E3E424"/>
<proteinExistence type="predicted"/>
<gene>
    <name evidence="1" type="ORF">DXC78_06585</name>
</gene>
<sequence>MKSLNLKLKRFSDALNGIDFDEIYHYDAGTSNSKRYIVWTEEGEGTSEYSNNRHANQVIQGSVDLYTTEEFDVLVDAIQDAMDADYIAFTLLAVQFETETGFIHYTWKWEVS</sequence>
<evidence type="ECO:0000313" key="2">
    <source>
        <dbReference type="Proteomes" id="UP000260721"/>
    </source>
</evidence>
<dbReference type="Proteomes" id="UP000260721">
    <property type="component" value="Unassembled WGS sequence"/>
</dbReference>
<protein>
    <submittedName>
        <fullName evidence="1">Uncharacterized protein</fullName>
    </submittedName>
</protein>
<evidence type="ECO:0000313" key="1">
    <source>
        <dbReference type="EMBL" id="RGD76353.1"/>
    </source>
</evidence>
<dbReference type="EMBL" id="QUSK01000013">
    <property type="protein sequence ID" value="RGD76353.1"/>
    <property type="molecule type" value="Genomic_DNA"/>
</dbReference>
<accession>A0A3E3E424</accession>
<organism evidence="1 2">
    <name type="scientific">Faecalicoccus pleomorphus</name>
    <dbReference type="NCBI Taxonomy" id="1323"/>
    <lineage>
        <taxon>Bacteria</taxon>
        <taxon>Bacillati</taxon>
        <taxon>Bacillota</taxon>
        <taxon>Erysipelotrichia</taxon>
        <taxon>Erysipelotrichales</taxon>
        <taxon>Erysipelotrichaceae</taxon>
        <taxon>Faecalicoccus</taxon>
    </lineage>
</organism>